<gene>
    <name evidence="3" type="ORF">ACJMK2_032133</name>
</gene>
<proteinExistence type="predicted"/>
<keyword evidence="4" id="KW-1185">Reference proteome</keyword>
<evidence type="ECO:0000256" key="1">
    <source>
        <dbReference type="PROSITE-ProRule" id="PRU00152"/>
    </source>
</evidence>
<protein>
    <recommendedName>
        <fullName evidence="2">PLAT domain-containing protein</fullName>
    </recommendedName>
</protein>
<evidence type="ECO:0000313" key="3">
    <source>
        <dbReference type="EMBL" id="KAL3879854.1"/>
    </source>
</evidence>
<reference evidence="3 4" key="1">
    <citation type="submission" date="2024-11" db="EMBL/GenBank/DDBJ databases">
        <title>Chromosome-level genome assembly of the freshwater bivalve Anodonta woodiana.</title>
        <authorList>
            <person name="Chen X."/>
        </authorList>
    </citation>
    <scope>NUCLEOTIDE SEQUENCE [LARGE SCALE GENOMIC DNA]</scope>
    <source>
        <strain evidence="3">MN2024</strain>
        <tissue evidence="3">Gills</tissue>
    </source>
</reference>
<dbReference type="SMART" id="SM00308">
    <property type="entry name" value="LH2"/>
    <property type="match status" value="1"/>
</dbReference>
<dbReference type="Proteomes" id="UP001634394">
    <property type="component" value="Unassembled WGS sequence"/>
</dbReference>
<dbReference type="PROSITE" id="PS50095">
    <property type="entry name" value="PLAT"/>
    <property type="match status" value="1"/>
</dbReference>
<name>A0ABD3X0U7_SINWO</name>
<dbReference type="InterPro" id="IPR052970">
    <property type="entry name" value="Inner_ear_hair_cell_LOXHD"/>
</dbReference>
<dbReference type="PANTHER" id="PTHR45901:SF3">
    <property type="entry name" value="LIPOXYGENASE HOMOLOGY DOMAIN-CONTAINING PROTEIN 1"/>
    <property type="match status" value="1"/>
</dbReference>
<sequence>MNSVKYEIFVRTGDKLFSGTDANVFIVLHGENGKKSGITKLDCFFHNDLERGQLDQYAVECINLGKIYTIELWRDDAGLKSNWYVDYIKVVDTASSVEYSFPILRWIKAGYHYRIAHLDTSLPADDPHVGQRLEGLRDKREAYVLRKGPYHLPAQVKLVLIFACLVFFLEDQPTLVNKHAGPTIGRINPFGLIRPRGHSGPAP</sequence>
<organism evidence="3 4">
    <name type="scientific">Sinanodonta woodiana</name>
    <name type="common">Chinese pond mussel</name>
    <name type="synonym">Anodonta woodiana</name>
    <dbReference type="NCBI Taxonomy" id="1069815"/>
    <lineage>
        <taxon>Eukaryota</taxon>
        <taxon>Metazoa</taxon>
        <taxon>Spiralia</taxon>
        <taxon>Lophotrochozoa</taxon>
        <taxon>Mollusca</taxon>
        <taxon>Bivalvia</taxon>
        <taxon>Autobranchia</taxon>
        <taxon>Heteroconchia</taxon>
        <taxon>Palaeoheterodonta</taxon>
        <taxon>Unionida</taxon>
        <taxon>Unionoidea</taxon>
        <taxon>Unionidae</taxon>
        <taxon>Unioninae</taxon>
        <taxon>Sinanodonta</taxon>
    </lineage>
</organism>
<evidence type="ECO:0000259" key="2">
    <source>
        <dbReference type="PROSITE" id="PS50095"/>
    </source>
</evidence>
<dbReference type="PANTHER" id="PTHR45901">
    <property type="entry name" value="PROTEIN CBG12474"/>
    <property type="match status" value="1"/>
</dbReference>
<dbReference type="SUPFAM" id="SSF49723">
    <property type="entry name" value="Lipase/lipooxygenase domain (PLAT/LH2 domain)"/>
    <property type="match status" value="1"/>
</dbReference>
<feature type="domain" description="PLAT" evidence="2">
    <location>
        <begin position="4"/>
        <end position="121"/>
    </location>
</feature>
<dbReference type="Gene3D" id="2.40.180.10">
    <property type="entry name" value="Catalase core domain"/>
    <property type="match status" value="1"/>
</dbReference>
<dbReference type="Pfam" id="PF01477">
    <property type="entry name" value="PLAT"/>
    <property type="match status" value="1"/>
</dbReference>
<comment type="caution">
    <text evidence="3">The sequence shown here is derived from an EMBL/GenBank/DDBJ whole genome shotgun (WGS) entry which is preliminary data.</text>
</comment>
<evidence type="ECO:0000313" key="4">
    <source>
        <dbReference type="Proteomes" id="UP001634394"/>
    </source>
</evidence>
<comment type="caution">
    <text evidence="1">Lacks conserved residue(s) required for the propagation of feature annotation.</text>
</comment>
<dbReference type="InterPro" id="IPR001024">
    <property type="entry name" value="PLAT/LH2_dom"/>
</dbReference>
<accession>A0ABD3X0U7</accession>
<dbReference type="InterPro" id="IPR036392">
    <property type="entry name" value="PLAT/LH2_dom_sf"/>
</dbReference>
<dbReference type="EMBL" id="JBJQND010000004">
    <property type="protein sequence ID" value="KAL3879854.1"/>
    <property type="molecule type" value="Genomic_DNA"/>
</dbReference>
<dbReference type="AlphaFoldDB" id="A0ABD3X0U7"/>